<gene>
    <name evidence="1" type="ORF">UFOVP328_151</name>
</gene>
<dbReference type="EMBL" id="LR796341">
    <property type="protein sequence ID" value="CAB4137954.1"/>
    <property type="molecule type" value="Genomic_DNA"/>
</dbReference>
<evidence type="ECO:0000313" key="1">
    <source>
        <dbReference type="EMBL" id="CAB4137954.1"/>
    </source>
</evidence>
<name>A0A6J5LTQ7_9CAUD</name>
<sequence>MCNRRAISWASKFLLKSSLTCNSNSDTDFSNLLYTYITPIDTKKFTTFGGSGEIRTHGAFRHVCFQDRCNKPGSATLPYLVGCTGIEPVMPEAADLQSTESPLILPTQFGATGWIRTSGCRDLQSLALGHSATVAYKLTHCATDISLPRGSTMCVLKHTRLPVNLVP</sequence>
<protein>
    <submittedName>
        <fullName evidence="1">Uncharacterized protein</fullName>
    </submittedName>
</protein>
<reference evidence="1" key="1">
    <citation type="submission" date="2020-04" db="EMBL/GenBank/DDBJ databases">
        <authorList>
            <person name="Chiriac C."/>
            <person name="Salcher M."/>
            <person name="Ghai R."/>
            <person name="Kavagutti S V."/>
        </authorList>
    </citation>
    <scope>NUCLEOTIDE SEQUENCE</scope>
</reference>
<accession>A0A6J5LTQ7</accession>
<organism evidence="1">
    <name type="scientific">uncultured Caudovirales phage</name>
    <dbReference type="NCBI Taxonomy" id="2100421"/>
    <lineage>
        <taxon>Viruses</taxon>
        <taxon>Duplodnaviria</taxon>
        <taxon>Heunggongvirae</taxon>
        <taxon>Uroviricota</taxon>
        <taxon>Caudoviricetes</taxon>
        <taxon>Peduoviridae</taxon>
        <taxon>Maltschvirus</taxon>
        <taxon>Maltschvirus maltsch</taxon>
    </lineage>
</organism>
<proteinExistence type="predicted"/>